<dbReference type="GO" id="GO:0005886">
    <property type="term" value="C:plasma membrane"/>
    <property type="evidence" value="ECO:0007669"/>
    <property type="project" value="TreeGrafter"/>
</dbReference>
<name>A0A6P8HWT3_ACTTE</name>
<feature type="transmembrane region" description="Helical" evidence="8">
    <location>
        <begin position="149"/>
        <end position="168"/>
    </location>
</feature>
<feature type="domain" description="CSC1/OSCA1-like cytosolic" evidence="11">
    <location>
        <begin position="189"/>
        <end position="342"/>
    </location>
</feature>
<evidence type="ECO:0000256" key="6">
    <source>
        <dbReference type="ARBA" id="ARBA00023136"/>
    </source>
</evidence>
<feature type="transmembrane region" description="Helical" evidence="8">
    <location>
        <begin position="104"/>
        <end position="129"/>
    </location>
</feature>
<feature type="transmembrane region" description="Helical" evidence="8">
    <location>
        <begin position="399"/>
        <end position="428"/>
    </location>
</feature>
<evidence type="ECO:0000259" key="10">
    <source>
        <dbReference type="Pfam" id="PF13967"/>
    </source>
</evidence>
<evidence type="ECO:0000256" key="7">
    <source>
        <dbReference type="SAM" id="MobiDB-lite"/>
    </source>
</evidence>
<comment type="subcellular location">
    <subcellularLocation>
        <location evidence="1">Membrane</location>
        <topology evidence="1">Multi-pass membrane protein</topology>
    </subcellularLocation>
</comment>
<reference evidence="13" key="1">
    <citation type="submission" date="2025-08" db="UniProtKB">
        <authorList>
            <consortium name="RefSeq"/>
        </authorList>
    </citation>
    <scope>IDENTIFICATION</scope>
    <source>
        <tissue evidence="13">Tentacle</tissue>
    </source>
</reference>
<dbReference type="GeneID" id="116293718"/>
<feature type="transmembrane region" description="Helical" evidence="8">
    <location>
        <begin position="355"/>
        <end position="379"/>
    </location>
</feature>
<gene>
    <name evidence="13" type="primary">LOC116293718</name>
</gene>
<evidence type="ECO:0000259" key="9">
    <source>
        <dbReference type="Pfam" id="PF02714"/>
    </source>
</evidence>
<feature type="domain" description="CSC1/OSCA1-like 7TM region" evidence="9">
    <location>
        <begin position="353"/>
        <end position="625"/>
    </location>
</feature>
<proteinExistence type="inferred from homology"/>
<evidence type="ECO:0000256" key="4">
    <source>
        <dbReference type="ARBA" id="ARBA00022692"/>
    </source>
</evidence>
<feature type="transmembrane region" description="Helical" evidence="8">
    <location>
        <begin position="633"/>
        <end position="656"/>
    </location>
</feature>
<dbReference type="Proteomes" id="UP000515163">
    <property type="component" value="Unplaced"/>
</dbReference>
<protein>
    <submittedName>
        <fullName evidence="13">CSC1-like protein ERD4</fullName>
    </submittedName>
</protein>
<evidence type="ECO:0000256" key="3">
    <source>
        <dbReference type="ARBA" id="ARBA00022448"/>
    </source>
</evidence>
<keyword evidence="3" id="KW-0813">Transport</keyword>
<evidence type="ECO:0000256" key="2">
    <source>
        <dbReference type="ARBA" id="ARBA00007779"/>
    </source>
</evidence>
<keyword evidence="6 8" id="KW-0472">Membrane</keyword>
<feature type="compositionally biased region" description="Basic and acidic residues" evidence="7">
    <location>
        <begin position="719"/>
        <end position="729"/>
    </location>
</feature>
<accession>A0A6P8HWT3</accession>
<dbReference type="Pfam" id="PF13967">
    <property type="entry name" value="RSN1_TM"/>
    <property type="match status" value="1"/>
</dbReference>
<evidence type="ECO:0000313" key="13">
    <source>
        <dbReference type="RefSeq" id="XP_031557047.1"/>
    </source>
</evidence>
<evidence type="ECO:0000256" key="5">
    <source>
        <dbReference type="ARBA" id="ARBA00022989"/>
    </source>
</evidence>
<evidence type="ECO:0000256" key="8">
    <source>
        <dbReference type="SAM" id="Phobius"/>
    </source>
</evidence>
<dbReference type="InterPro" id="IPR032880">
    <property type="entry name" value="CSC1/OSCA1-like_N"/>
</dbReference>
<evidence type="ECO:0000259" key="11">
    <source>
        <dbReference type="Pfam" id="PF14703"/>
    </source>
</evidence>
<dbReference type="RefSeq" id="XP_031557047.1">
    <property type="nucleotide sequence ID" value="XM_031701187.1"/>
</dbReference>
<feature type="transmembrane region" description="Helical" evidence="8">
    <location>
        <begin position="543"/>
        <end position="565"/>
    </location>
</feature>
<feature type="domain" description="CSC1/OSCA1-like N-terminal transmembrane" evidence="10">
    <location>
        <begin position="23"/>
        <end position="170"/>
    </location>
</feature>
<dbReference type="AlphaFoldDB" id="A0A6P8HWT3"/>
<dbReference type="PANTHER" id="PTHR13018:SF5">
    <property type="entry name" value="RE44586P"/>
    <property type="match status" value="1"/>
</dbReference>
<feature type="transmembrane region" description="Helical" evidence="8">
    <location>
        <begin position="606"/>
        <end position="627"/>
    </location>
</feature>
<evidence type="ECO:0000256" key="1">
    <source>
        <dbReference type="ARBA" id="ARBA00004141"/>
    </source>
</evidence>
<sequence length="729" mass="82063">MSGNSTTAAPTTATPKNDSTSTFVVALVINGIIALVVLLIYSLLRPKLKHIYAPRLLLVDKKYPLGTLSEKCFGWILPAFKASNDDIFNYCGMDALVLIRFLKFCLVVSLIILPYGIIVLLPIHVHGGLDLGELDQLTLSNVKAESHMIWAHLIAVWAYTIVICYLLHREWKIFIVYRQKYLAKGLRHHYAVLIRDLPTKLQNNESLKAYVDQLFPGQVIDVTVVEDLDKWQELVNQHDQFIWKLEKAKFLLEKKGERPQHKTKLCGKEKVDSISCYEEELKRVRDELTEEKDKEHKATCSAFVIFNSLKAASLAVQCRWDSAPIANIIRPAPELNNVIWGNLSISFLSRKIRSIIVVVFTFFLVVFWMVPVAFVSSLIQLENLTEKLPFLKAVNDMPVFVTGFLGGFLGGLALLIFFIILPLILRLVSRLQGLSSCSEVQRSALGKLFIFKILNMFLLLAIAGSVLNKLTNIMEEPTSIVSFLAKTLPGQSTFFITLILLMGLGGFPLELLRIGPLIVVALKRKFLNLTPREDKAAWRPPPIAYDVQYANHLYVLIVGLCYSIMAPLMTPFVFLYFILAFIAWSNQVMCVYIPTFDSGGLLWPKVFNRMIAGLLVFQLLMIGIFGLKMNAAVSVLVLPLPAVSLLFFTFVQFYLLPASANLTQEKVTSEEEPQVPAEIAQSYIRNYEMPPEQAPTNEALESEDHGNEGTKLISKPSHSSKEEKLDTHV</sequence>
<feature type="region of interest" description="Disordered" evidence="7">
    <location>
        <begin position="691"/>
        <end position="729"/>
    </location>
</feature>
<dbReference type="Pfam" id="PF14703">
    <property type="entry name" value="PHM7_cyt"/>
    <property type="match status" value="1"/>
</dbReference>
<dbReference type="InterPro" id="IPR045122">
    <property type="entry name" value="Csc1-like"/>
</dbReference>
<dbReference type="InParanoid" id="A0A6P8HWT3"/>
<dbReference type="GO" id="GO:0005227">
    <property type="term" value="F:calcium-activated cation channel activity"/>
    <property type="evidence" value="ECO:0007669"/>
    <property type="project" value="InterPro"/>
</dbReference>
<dbReference type="OrthoDB" id="5973102at2759"/>
<organism evidence="12 13">
    <name type="scientific">Actinia tenebrosa</name>
    <name type="common">Australian red waratah sea anemone</name>
    <dbReference type="NCBI Taxonomy" id="6105"/>
    <lineage>
        <taxon>Eukaryota</taxon>
        <taxon>Metazoa</taxon>
        <taxon>Cnidaria</taxon>
        <taxon>Anthozoa</taxon>
        <taxon>Hexacorallia</taxon>
        <taxon>Actiniaria</taxon>
        <taxon>Actiniidae</taxon>
        <taxon>Actinia</taxon>
    </lineage>
</organism>
<keyword evidence="5 8" id="KW-1133">Transmembrane helix</keyword>
<comment type="similarity">
    <text evidence="2">Belongs to the CSC1 (TC 1.A.17) family.</text>
</comment>
<feature type="transmembrane region" description="Helical" evidence="8">
    <location>
        <begin position="449"/>
        <end position="467"/>
    </location>
</feature>
<feature type="transmembrane region" description="Helical" evidence="8">
    <location>
        <begin position="23"/>
        <end position="44"/>
    </location>
</feature>
<dbReference type="InterPro" id="IPR027815">
    <property type="entry name" value="CSC1/OSCA1-like_cyt"/>
</dbReference>
<dbReference type="Pfam" id="PF02714">
    <property type="entry name" value="RSN1_7TM"/>
    <property type="match status" value="1"/>
</dbReference>
<dbReference type="PANTHER" id="PTHR13018">
    <property type="entry name" value="PROBABLE MEMBRANE PROTEIN DUF221-RELATED"/>
    <property type="match status" value="1"/>
</dbReference>
<dbReference type="KEGG" id="aten:116293718"/>
<evidence type="ECO:0000313" key="12">
    <source>
        <dbReference type="Proteomes" id="UP000515163"/>
    </source>
</evidence>
<dbReference type="InterPro" id="IPR003864">
    <property type="entry name" value="CSC1/OSCA1-like_7TM"/>
</dbReference>
<feature type="transmembrane region" description="Helical" evidence="8">
    <location>
        <begin position="494"/>
        <end position="522"/>
    </location>
</feature>
<keyword evidence="4 8" id="KW-0812">Transmembrane</keyword>
<keyword evidence="12" id="KW-1185">Reference proteome</keyword>